<dbReference type="InterPro" id="IPR050857">
    <property type="entry name" value="D-2-hydroxyacid_DH"/>
</dbReference>
<evidence type="ECO:0000256" key="5">
    <source>
        <dbReference type="ARBA" id="ARBA00013143"/>
    </source>
</evidence>
<keyword evidence="7" id="KW-0028">Amino-acid biosynthesis</keyword>
<dbReference type="Gene3D" id="3.30.70.260">
    <property type="match status" value="1"/>
</dbReference>
<comment type="function">
    <text evidence="1">Catalyzes the reversible oxidation of 3-phospho-D-glycerate to 3-phosphonooxypyruvate, the first step of the phosphorylated L-serine biosynthesis pathway. Also catalyzes the reversible oxidation of 2-hydroxyglutarate to 2-oxoglutarate.</text>
</comment>
<dbReference type="Pfam" id="PF02826">
    <property type="entry name" value="2-Hacid_dh_C"/>
    <property type="match status" value="1"/>
</dbReference>
<keyword evidence="10" id="KW-0718">Serine biosynthesis</keyword>
<dbReference type="PROSITE" id="PS51671">
    <property type="entry name" value="ACT"/>
    <property type="match status" value="1"/>
</dbReference>
<evidence type="ECO:0000256" key="11">
    <source>
        <dbReference type="ARBA" id="ARBA00030455"/>
    </source>
</evidence>
<dbReference type="PROSITE" id="PS00065">
    <property type="entry name" value="D_2_HYDROXYACID_DH_1"/>
    <property type="match status" value="1"/>
</dbReference>
<evidence type="ECO:0000256" key="6">
    <source>
        <dbReference type="ARBA" id="ARBA00022553"/>
    </source>
</evidence>
<evidence type="ECO:0000256" key="12">
    <source>
        <dbReference type="ARBA" id="ARBA00048126"/>
    </source>
</evidence>
<comment type="similarity">
    <text evidence="3">Belongs to the D-isomer specific 2-hydroxyacid dehydrogenase family.</text>
</comment>
<keyword evidence="6" id="KW-0597">Phosphoprotein</keyword>
<evidence type="ECO:0000256" key="1">
    <source>
        <dbReference type="ARBA" id="ARBA00003800"/>
    </source>
</evidence>
<dbReference type="InterPro" id="IPR006140">
    <property type="entry name" value="D-isomer_DH_NAD-bd"/>
</dbReference>
<dbReference type="InterPro" id="IPR029753">
    <property type="entry name" value="D-isomer_DH_CS"/>
</dbReference>
<keyword evidence="9" id="KW-0520">NAD</keyword>
<keyword evidence="8" id="KW-0560">Oxidoreductase</keyword>
<dbReference type="PROSITE" id="PS00671">
    <property type="entry name" value="D_2_HYDROXYACID_DH_3"/>
    <property type="match status" value="1"/>
</dbReference>
<evidence type="ECO:0000256" key="13">
    <source>
        <dbReference type="ARBA" id="ARBA00048731"/>
    </source>
</evidence>
<dbReference type="InterPro" id="IPR002912">
    <property type="entry name" value="ACT_dom"/>
</dbReference>
<dbReference type="PANTHER" id="PTHR42789">
    <property type="entry name" value="D-ISOMER SPECIFIC 2-HYDROXYACID DEHYDROGENASE FAMILY PROTEIN (AFU_ORTHOLOGUE AFUA_6G10090)"/>
    <property type="match status" value="1"/>
</dbReference>
<dbReference type="SUPFAM" id="SSF55021">
    <property type="entry name" value="ACT-like"/>
    <property type="match status" value="1"/>
</dbReference>
<evidence type="ECO:0000256" key="4">
    <source>
        <dbReference type="ARBA" id="ARBA00013001"/>
    </source>
</evidence>
<comment type="pathway">
    <text evidence="2">Amino-acid biosynthesis; L-serine biosynthesis; L-serine from 3-phospho-D-glycerate: step 1/3.</text>
</comment>
<name>A0A9P8IXG1_AURME</name>
<reference evidence="15" key="1">
    <citation type="journal article" date="2021" name="J Fungi (Basel)">
        <title>Virulence traits and population genomics of the black yeast Aureobasidium melanogenum.</title>
        <authorList>
            <person name="Cernosa A."/>
            <person name="Sun X."/>
            <person name="Gostincar C."/>
            <person name="Fang C."/>
            <person name="Gunde-Cimerman N."/>
            <person name="Song Z."/>
        </authorList>
    </citation>
    <scope>NUCLEOTIDE SEQUENCE</scope>
    <source>
        <strain evidence="15">EXF-9911</strain>
    </source>
</reference>
<evidence type="ECO:0000313" key="16">
    <source>
        <dbReference type="Proteomes" id="UP000779574"/>
    </source>
</evidence>
<reference evidence="15" key="2">
    <citation type="submission" date="2021-08" db="EMBL/GenBank/DDBJ databases">
        <authorList>
            <person name="Gostincar C."/>
            <person name="Sun X."/>
            <person name="Song Z."/>
            <person name="Gunde-Cimerman N."/>
        </authorList>
    </citation>
    <scope>NUCLEOTIDE SEQUENCE</scope>
    <source>
        <strain evidence="15">EXF-9911</strain>
    </source>
</reference>
<dbReference type="PROSITE" id="PS00670">
    <property type="entry name" value="D_2_HYDROXYACID_DH_2"/>
    <property type="match status" value="1"/>
</dbReference>
<dbReference type="FunFam" id="3.30.70.260:FF:000036">
    <property type="entry name" value="D-3-phosphoglycerate dehydrogenase"/>
    <property type="match status" value="1"/>
</dbReference>
<dbReference type="GO" id="GO:0006564">
    <property type="term" value="P:L-serine biosynthetic process"/>
    <property type="evidence" value="ECO:0007669"/>
    <property type="project" value="UniProtKB-KW"/>
</dbReference>
<evidence type="ECO:0000256" key="2">
    <source>
        <dbReference type="ARBA" id="ARBA00005216"/>
    </source>
</evidence>
<dbReference type="EC" id="1.1.1.399" evidence="4"/>
<dbReference type="GO" id="GO:0051287">
    <property type="term" value="F:NAD binding"/>
    <property type="evidence" value="ECO:0007669"/>
    <property type="project" value="InterPro"/>
</dbReference>
<dbReference type="EMBL" id="JAHFXF010002234">
    <property type="protein sequence ID" value="KAG9658697.1"/>
    <property type="molecule type" value="Genomic_DNA"/>
</dbReference>
<dbReference type="EC" id="1.1.1.95" evidence="5"/>
<evidence type="ECO:0000256" key="3">
    <source>
        <dbReference type="ARBA" id="ARBA00005854"/>
    </source>
</evidence>
<evidence type="ECO:0000256" key="8">
    <source>
        <dbReference type="ARBA" id="ARBA00023002"/>
    </source>
</evidence>
<dbReference type="GO" id="GO:0061759">
    <property type="term" value="F:2-oxoglutarate reductase activity"/>
    <property type="evidence" value="ECO:0007669"/>
    <property type="project" value="UniProtKB-ARBA"/>
</dbReference>
<accession>A0A9P8IXG1</accession>
<protein>
    <recommendedName>
        <fullName evidence="11">2-oxoglutarate reductase</fullName>
        <ecNumber evidence="4">1.1.1.399</ecNumber>
        <ecNumber evidence="5">1.1.1.95</ecNumber>
    </recommendedName>
</protein>
<evidence type="ECO:0000256" key="10">
    <source>
        <dbReference type="ARBA" id="ARBA00023299"/>
    </source>
</evidence>
<proteinExistence type="inferred from homology"/>
<dbReference type="InterPro" id="IPR045865">
    <property type="entry name" value="ACT-like_dom_sf"/>
</dbReference>
<organism evidence="15 16">
    <name type="scientific">Aureobasidium melanogenum</name>
    <name type="common">Aureobasidium pullulans var. melanogenum</name>
    <dbReference type="NCBI Taxonomy" id="46634"/>
    <lineage>
        <taxon>Eukaryota</taxon>
        <taxon>Fungi</taxon>
        <taxon>Dikarya</taxon>
        <taxon>Ascomycota</taxon>
        <taxon>Pezizomycotina</taxon>
        <taxon>Dothideomycetes</taxon>
        <taxon>Dothideomycetidae</taxon>
        <taxon>Dothideales</taxon>
        <taxon>Saccotheciaceae</taxon>
        <taxon>Aureobasidium</taxon>
    </lineage>
</organism>
<dbReference type="AlphaFoldDB" id="A0A9P8IXG1"/>
<evidence type="ECO:0000256" key="7">
    <source>
        <dbReference type="ARBA" id="ARBA00022605"/>
    </source>
</evidence>
<evidence type="ECO:0000313" key="15">
    <source>
        <dbReference type="EMBL" id="KAG9658697.1"/>
    </source>
</evidence>
<dbReference type="GO" id="GO:0004617">
    <property type="term" value="F:phosphoglycerate dehydrogenase activity"/>
    <property type="evidence" value="ECO:0007669"/>
    <property type="project" value="UniProtKB-EC"/>
</dbReference>
<feature type="domain" description="ACT" evidence="14">
    <location>
        <begin position="201"/>
        <end position="271"/>
    </location>
</feature>
<feature type="non-terminal residue" evidence="15">
    <location>
        <position position="271"/>
    </location>
</feature>
<dbReference type="Gene3D" id="3.40.50.720">
    <property type="entry name" value="NAD(P)-binding Rossmann-like Domain"/>
    <property type="match status" value="2"/>
</dbReference>
<dbReference type="Proteomes" id="UP000779574">
    <property type="component" value="Unassembled WGS sequence"/>
</dbReference>
<dbReference type="SUPFAM" id="SSF51735">
    <property type="entry name" value="NAD(P)-binding Rossmann-fold domains"/>
    <property type="match status" value="1"/>
</dbReference>
<feature type="non-terminal residue" evidence="15">
    <location>
        <position position="1"/>
    </location>
</feature>
<sequence>GKTLGIVGYGHIGNQLSVLAEAMGMSVIYYDVINLMSMGTAKQVPTLKALLEGADFVTLHVPELPETKNMISTEQFGYMRKGSYLINASRGTVVDIPALVEAMRSGKIAGAAIDVFPNEPAGNGEYFNKELNAWAEDLRTLKNLILTPHIGGSTEEAQSAIGVEVAEALAKYVNEGSTVGAVNMPEVNLRSLTADEPNHVRIIYIHKNVPGVLRRVNEVLGEHNVDKQMTDSRGDVAYLMADISDVNQGDIAKLYNSLEDLGSCVRTRVLY</sequence>
<dbReference type="InterPro" id="IPR036291">
    <property type="entry name" value="NAD(P)-bd_dom_sf"/>
</dbReference>
<comment type="catalytic activity">
    <reaction evidence="12">
        <text>(R)-2-hydroxyglutarate + NAD(+) = 2-oxoglutarate + NADH + H(+)</text>
        <dbReference type="Rhea" id="RHEA:49612"/>
        <dbReference type="ChEBI" id="CHEBI:15378"/>
        <dbReference type="ChEBI" id="CHEBI:15801"/>
        <dbReference type="ChEBI" id="CHEBI:16810"/>
        <dbReference type="ChEBI" id="CHEBI:57540"/>
        <dbReference type="ChEBI" id="CHEBI:57945"/>
        <dbReference type="EC" id="1.1.1.399"/>
    </reaction>
</comment>
<dbReference type="PANTHER" id="PTHR42789:SF1">
    <property type="entry name" value="D-ISOMER SPECIFIC 2-HYDROXYACID DEHYDROGENASE FAMILY PROTEIN (AFU_ORTHOLOGUE AFUA_6G10090)"/>
    <property type="match status" value="1"/>
</dbReference>
<evidence type="ECO:0000259" key="14">
    <source>
        <dbReference type="PROSITE" id="PS51671"/>
    </source>
</evidence>
<dbReference type="FunFam" id="3.40.50.720:FF:000041">
    <property type="entry name" value="D-3-phosphoglycerate dehydrogenase"/>
    <property type="match status" value="1"/>
</dbReference>
<comment type="catalytic activity">
    <reaction evidence="13">
        <text>(2R)-3-phosphoglycerate + NAD(+) = 3-phosphooxypyruvate + NADH + H(+)</text>
        <dbReference type="Rhea" id="RHEA:12641"/>
        <dbReference type="ChEBI" id="CHEBI:15378"/>
        <dbReference type="ChEBI" id="CHEBI:18110"/>
        <dbReference type="ChEBI" id="CHEBI:57540"/>
        <dbReference type="ChEBI" id="CHEBI:57945"/>
        <dbReference type="ChEBI" id="CHEBI:58272"/>
        <dbReference type="EC" id="1.1.1.95"/>
    </reaction>
</comment>
<dbReference type="InterPro" id="IPR029752">
    <property type="entry name" value="D-isomer_DH_CS1"/>
</dbReference>
<comment type="caution">
    <text evidence="15">The sequence shown here is derived from an EMBL/GenBank/DDBJ whole genome shotgun (WGS) entry which is preliminary data.</text>
</comment>
<gene>
    <name evidence="15" type="ORF">KCU76_g19868</name>
</gene>
<evidence type="ECO:0000256" key="9">
    <source>
        <dbReference type="ARBA" id="ARBA00023027"/>
    </source>
</evidence>